<comment type="caution">
    <text evidence="6">The sequence shown here is derived from an EMBL/GenBank/DDBJ whole genome shotgun (WGS) entry which is preliminary data.</text>
</comment>
<dbReference type="PANTHER" id="PTHR31113:SF13">
    <property type="entry name" value="(RAPE) HYPOTHETICAL PROTEIN"/>
    <property type="match status" value="1"/>
</dbReference>
<dbReference type="GO" id="GO:0016020">
    <property type="term" value="C:membrane"/>
    <property type="evidence" value="ECO:0007669"/>
    <property type="project" value="UniProtKB-SubCell"/>
</dbReference>
<name>A0A8T1XMH6_9BRAS</name>
<sequence>MSMEFCGCLPELMTGESSSKRNGPNTLPGKAVRTDMRSKYSSDLSSYTSACIKDSNLKSFDSSLHQRTNIIIASLAARAETQSLNLDSLMEVSGFLLELNQNAVRVIIESKEDVWKNKYLKSLVDVYFKSTSKTLDFCNTVENCVKRTEISQLIIRFAVKQFEAESVDTDLGGDKKKKKYTKTLEELNKFKAMGDPFDGEFVTQFDSVYDQQVLFLEELRKQRQKLDKKQRNVKTLRTVSNVFFATAYVSVLVLSVVATTMSAPLVVSAVASGSTAPIEITGKWFSQMWKKYEKAVKRQRGLVLSMERRAQVNNEAMENVRLKVDELRIRVSLILETVEFAVEREEEEEATRLAMQGIKKQIDGFTEKMEEVGENAAKCSKFIALGRLLVLEHILRLPAN</sequence>
<keyword evidence="3" id="KW-0812">Transmembrane</keyword>
<evidence type="ECO:0000313" key="7">
    <source>
        <dbReference type="Proteomes" id="UP000694240"/>
    </source>
</evidence>
<comment type="similarity">
    <text evidence="2">Belongs to the UPF0496 family.</text>
</comment>
<evidence type="ECO:0000256" key="3">
    <source>
        <dbReference type="ARBA" id="ARBA00022692"/>
    </source>
</evidence>
<accession>A0A8T1XMH6</accession>
<evidence type="ECO:0000313" key="6">
    <source>
        <dbReference type="EMBL" id="KAG7535766.1"/>
    </source>
</evidence>
<protein>
    <submittedName>
        <fullName evidence="6">Uncharacterized protein</fullName>
    </submittedName>
</protein>
<gene>
    <name evidence="6" type="ORF">ISN45_Aa08g031630</name>
</gene>
<comment type="subcellular location">
    <subcellularLocation>
        <location evidence="1">Membrane</location>
        <topology evidence="1">Multi-pass membrane protein</topology>
    </subcellularLocation>
</comment>
<dbReference type="EMBL" id="JAEFBK010000013">
    <property type="protein sequence ID" value="KAG7535766.1"/>
    <property type="molecule type" value="Genomic_DNA"/>
</dbReference>
<reference evidence="6 7" key="1">
    <citation type="submission" date="2020-12" db="EMBL/GenBank/DDBJ databases">
        <title>Concerted genomic and epigenomic changes stabilize Arabidopsis allopolyploids.</title>
        <authorList>
            <person name="Chen Z."/>
        </authorList>
    </citation>
    <scope>NUCLEOTIDE SEQUENCE [LARGE SCALE GENOMIC DNA]</scope>
    <source>
        <strain evidence="6">Allo738</strain>
        <tissue evidence="6">Leaf</tissue>
    </source>
</reference>
<evidence type="ECO:0000256" key="1">
    <source>
        <dbReference type="ARBA" id="ARBA00004141"/>
    </source>
</evidence>
<keyword evidence="7" id="KW-1185">Reference proteome</keyword>
<evidence type="ECO:0000256" key="2">
    <source>
        <dbReference type="ARBA" id="ARBA00009074"/>
    </source>
</evidence>
<organism evidence="6 7">
    <name type="scientific">Arabidopsis thaliana x Arabidopsis arenosa</name>
    <dbReference type="NCBI Taxonomy" id="1240361"/>
    <lineage>
        <taxon>Eukaryota</taxon>
        <taxon>Viridiplantae</taxon>
        <taxon>Streptophyta</taxon>
        <taxon>Embryophyta</taxon>
        <taxon>Tracheophyta</taxon>
        <taxon>Spermatophyta</taxon>
        <taxon>Magnoliopsida</taxon>
        <taxon>eudicotyledons</taxon>
        <taxon>Gunneridae</taxon>
        <taxon>Pentapetalae</taxon>
        <taxon>rosids</taxon>
        <taxon>malvids</taxon>
        <taxon>Brassicales</taxon>
        <taxon>Brassicaceae</taxon>
        <taxon>Camelineae</taxon>
        <taxon>Arabidopsis</taxon>
    </lineage>
</organism>
<dbReference type="Pfam" id="PF05055">
    <property type="entry name" value="DUF677"/>
    <property type="match status" value="1"/>
</dbReference>
<dbReference type="Proteomes" id="UP000694240">
    <property type="component" value="Chromosome 13"/>
</dbReference>
<evidence type="ECO:0000256" key="4">
    <source>
        <dbReference type="ARBA" id="ARBA00022989"/>
    </source>
</evidence>
<dbReference type="InterPro" id="IPR007749">
    <property type="entry name" value="DUF677"/>
</dbReference>
<evidence type="ECO:0000256" key="5">
    <source>
        <dbReference type="ARBA" id="ARBA00023136"/>
    </source>
</evidence>
<proteinExistence type="inferred from homology"/>
<keyword evidence="5" id="KW-0472">Membrane</keyword>
<keyword evidence="4" id="KW-1133">Transmembrane helix</keyword>
<dbReference type="AlphaFoldDB" id="A0A8T1XMH6"/>
<dbReference type="PANTHER" id="PTHR31113">
    <property type="entry name" value="UPF0496 PROTEIN 3-RELATED"/>
    <property type="match status" value="1"/>
</dbReference>